<gene>
    <name evidence="3" type="ORF">PYS65_17600</name>
</gene>
<keyword evidence="4" id="KW-1185">Reference proteome</keyword>
<dbReference type="Proteomes" id="UP001216440">
    <property type="component" value="Chromosome"/>
</dbReference>
<proteinExistence type="predicted"/>
<evidence type="ECO:0000313" key="3">
    <source>
        <dbReference type="EMBL" id="WGD41827.1"/>
    </source>
</evidence>
<evidence type="ECO:0008006" key="5">
    <source>
        <dbReference type="Google" id="ProtNLM"/>
    </source>
</evidence>
<evidence type="ECO:0000256" key="1">
    <source>
        <dbReference type="SAM" id="MobiDB-lite"/>
    </source>
</evidence>
<feature type="signal peptide" evidence="2">
    <location>
        <begin position="1"/>
        <end position="20"/>
    </location>
</feature>
<dbReference type="EMBL" id="CP121682">
    <property type="protein sequence ID" value="WGD41827.1"/>
    <property type="molecule type" value="Genomic_DNA"/>
</dbReference>
<accession>A0ABY8K6B3</accession>
<keyword evidence="2" id="KW-0732">Signal</keyword>
<dbReference type="RefSeq" id="WP_279334899.1">
    <property type="nucleotide sequence ID" value="NZ_CP121682.1"/>
</dbReference>
<name>A0ABY8K6B3_9ACTN</name>
<evidence type="ECO:0000313" key="4">
    <source>
        <dbReference type="Proteomes" id="UP001216440"/>
    </source>
</evidence>
<feature type="compositionally biased region" description="Low complexity" evidence="1">
    <location>
        <begin position="40"/>
        <end position="67"/>
    </location>
</feature>
<sequence>MTHAQAVARALLASALSVSALLTTAACSVGGRDVTGTVLPSPVSTRAPASSPSSAAPAVEQPSASPPDAGLSEDQVRAALITETDLGQPWVPTRGAATWRDGLLKASTKNADCRRLLDVLYTEELFGTPTGPRAVVALDDAYNGAQLRYQVAAYRPADVDRTLKWLGGLPQKCGEFKATTKRDGVQAAEVDALRLPEIGDARQALRVSMTGKAADGESTHLTLDVAVVRIGEDTLTLTNGGFGEVLSELTQVIAEFGADRLTEIRKQGRAEI</sequence>
<evidence type="ECO:0000256" key="2">
    <source>
        <dbReference type="SAM" id="SignalP"/>
    </source>
</evidence>
<protein>
    <recommendedName>
        <fullName evidence="5">PknH-like extracellular domain-containing protein</fullName>
    </recommendedName>
</protein>
<feature type="chain" id="PRO_5046920091" description="PknH-like extracellular domain-containing protein" evidence="2">
    <location>
        <begin position="21"/>
        <end position="272"/>
    </location>
</feature>
<organism evidence="3 4">
    <name type="scientific">Streptomyces cathayae</name>
    <dbReference type="NCBI Taxonomy" id="3031124"/>
    <lineage>
        <taxon>Bacteria</taxon>
        <taxon>Bacillati</taxon>
        <taxon>Actinomycetota</taxon>
        <taxon>Actinomycetes</taxon>
        <taxon>Kitasatosporales</taxon>
        <taxon>Streptomycetaceae</taxon>
        <taxon>Streptomyces</taxon>
    </lineage>
</organism>
<reference evidence="3 4" key="1">
    <citation type="submission" date="2023-03" db="EMBL/GenBank/DDBJ databases">
        <authorList>
            <person name="Mo P."/>
        </authorList>
    </citation>
    <scope>NUCLEOTIDE SEQUENCE [LARGE SCALE GENOMIC DNA]</scope>
    <source>
        <strain evidence="3 4">HUAS 5</strain>
    </source>
</reference>
<feature type="region of interest" description="Disordered" evidence="1">
    <location>
        <begin position="40"/>
        <end position="71"/>
    </location>
</feature>